<protein>
    <submittedName>
        <fullName evidence="1">Uncharacterized protein</fullName>
    </submittedName>
</protein>
<name>A0ACB1A5T5_MELEN</name>
<reference evidence="1" key="1">
    <citation type="submission" date="2023-11" db="EMBL/GenBank/DDBJ databases">
        <authorList>
            <person name="Poullet M."/>
        </authorList>
    </citation>
    <scope>NUCLEOTIDE SEQUENCE</scope>
    <source>
        <strain evidence="1">E1834</strain>
    </source>
</reference>
<evidence type="ECO:0000313" key="2">
    <source>
        <dbReference type="Proteomes" id="UP001497535"/>
    </source>
</evidence>
<comment type="caution">
    <text evidence="1">The sequence shown here is derived from an EMBL/GenBank/DDBJ whole genome shotgun (WGS) entry which is preliminary data.</text>
</comment>
<sequence>MKFFLQLQFQNFLQMLKNLNILHNNKSSSIIHQIILLHHLPFVFIPFLLIVIIIFFQ</sequence>
<evidence type="ECO:0000313" key="1">
    <source>
        <dbReference type="EMBL" id="CAK5086790.1"/>
    </source>
</evidence>
<gene>
    <name evidence="1" type="ORF">MENTE1834_LOCUS34307</name>
</gene>
<accession>A0ACB1A5T5</accession>
<proteinExistence type="predicted"/>
<organism evidence="1 2">
    <name type="scientific">Meloidogyne enterolobii</name>
    <name type="common">Root-knot nematode worm</name>
    <name type="synonym">Meloidogyne mayaguensis</name>
    <dbReference type="NCBI Taxonomy" id="390850"/>
    <lineage>
        <taxon>Eukaryota</taxon>
        <taxon>Metazoa</taxon>
        <taxon>Ecdysozoa</taxon>
        <taxon>Nematoda</taxon>
        <taxon>Chromadorea</taxon>
        <taxon>Rhabditida</taxon>
        <taxon>Tylenchina</taxon>
        <taxon>Tylenchomorpha</taxon>
        <taxon>Tylenchoidea</taxon>
        <taxon>Meloidogynidae</taxon>
        <taxon>Meloidogyninae</taxon>
        <taxon>Meloidogyne</taxon>
    </lineage>
</organism>
<dbReference type="Proteomes" id="UP001497535">
    <property type="component" value="Unassembled WGS sequence"/>
</dbReference>
<keyword evidence="2" id="KW-1185">Reference proteome</keyword>
<dbReference type="EMBL" id="CAVMJV010000062">
    <property type="protein sequence ID" value="CAK5086790.1"/>
    <property type="molecule type" value="Genomic_DNA"/>
</dbReference>